<evidence type="ECO:0000256" key="1">
    <source>
        <dbReference type="SAM" id="MobiDB-lite"/>
    </source>
</evidence>
<protein>
    <submittedName>
        <fullName evidence="2">Uncharacterized protein</fullName>
    </submittedName>
</protein>
<gene>
    <name evidence="2" type="ORF">POTOM_054470</name>
</gene>
<dbReference type="AlphaFoldDB" id="A0A8X7Y1M8"/>
<reference evidence="2" key="1">
    <citation type="journal article" date="2020" name="bioRxiv">
        <title>Hybrid origin of Populus tomentosa Carr. identified through genome sequencing and phylogenomic analysis.</title>
        <authorList>
            <person name="An X."/>
            <person name="Gao K."/>
            <person name="Chen Z."/>
            <person name="Li J."/>
            <person name="Yang X."/>
            <person name="Yang X."/>
            <person name="Zhou J."/>
            <person name="Guo T."/>
            <person name="Zhao T."/>
            <person name="Huang S."/>
            <person name="Miao D."/>
            <person name="Khan W.U."/>
            <person name="Rao P."/>
            <person name="Ye M."/>
            <person name="Lei B."/>
            <person name="Liao W."/>
            <person name="Wang J."/>
            <person name="Ji L."/>
            <person name="Li Y."/>
            <person name="Guo B."/>
            <person name="Mustafa N.S."/>
            <person name="Li S."/>
            <person name="Yun Q."/>
            <person name="Keller S.R."/>
            <person name="Mao J."/>
            <person name="Zhang R."/>
            <person name="Strauss S.H."/>
        </authorList>
    </citation>
    <scope>NUCLEOTIDE SEQUENCE</scope>
    <source>
        <strain evidence="2">GM15</strain>
        <tissue evidence="2">Leaf</tissue>
    </source>
</reference>
<keyword evidence="3" id="KW-1185">Reference proteome</keyword>
<feature type="compositionally biased region" description="Low complexity" evidence="1">
    <location>
        <begin position="105"/>
        <end position="115"/>
    </location>
</feature>
<feature type="compositionally biased region" description="Acidic residues" evidence="1">
    <location>
        <begin position="57"/>
        <end position="67"/>
    </location>
</feature>
<feature type="region of interest" description="Disordered" evidence="1">
    <location>
        <begin position="57"/>
        <end position="119"/>
    </location>
</feature>
<accession>A0A8X7Y1M8</accession>
<feature type="region of interest" description="Disordered" evidence="1">
    <location>
        <begin position="154"/>
        <end position="178"/>
    </location>
</feature>
<evidence type="ECO:0000313" key="2">
    <source>
        <dbReference type="EMBL" id="KAG6741237.1"/>
    </source>
</evidence>
<evidence type="ECO:0000313" key="3">
    <source>
        <dbReference type="Proteomes" id="UP000886885"/>
    </source>
</evidence>
<comment type="caution">
    <text evidence="2">The sequence shown here is derived from an EMBL/GenBank/DDBJ whole genome shotgun (WGS) entry which is preliminary data.</text>
</comment>
<proteinExistence type="predicted"/>
<organism evidence="2 3">
    <name type="scientific">Populus tomentosa</name>
    <name type="common">Chinese white poplar</name>
    <dbReference type="NCBI Taxonomy" id="118781"/>
    <lineage>
        <taxon>Eukaryota</taxon>
        <taxon>Viridiplantae</taxon>
        <taxon>Streptophyta</taxon>
        <taxon>Embryophyta</taxon>
        <taxon>Tracheophyta</taxon>
        <taxon>Spermatophyta</taxon>
        <taxon>Magnoliopsida</taxon>
        <taxon>eudicotyledons</taxon>
        <taxon>Gunneridae</taxon>
        <taxon>Pentapetalae</taxon>
        <taxon>rosids</taxon>
        <taxon>fabids</taxon>
        <taxon>Malpighiales</taxon>
        <taxon>Salicaceae</taxon>
        <taxon>Saliceae</taxon>
        <taxon>Populus</taxon>
    </lineage>
</organism>
<dbReference type="EMBL" id="JAAWWB010000034">
    <property type="protein sequence ID" value="KAG6741237.1"/>
    <property type="molecule type" value="Genomic_DNA"/>
</dbReference>
<name>A0A8X7Y1M8_POPTO</name>
<dbReference type="Proteomes" id="UP000886885">
    <property type="component" value="Chromosome 17D"/>
</dbReference>
<feature type="compositionally biased region" description="Low complexity" evidence="1">
    <location>
        <begin position="75"/>
        <end position="95"/>
    </location>
</feature>
<sequence length="178" mass="19710">MASYCGIDWAINRIMAIWLKGTWLNARYLKEGDINVLLKWGDDEIDVAEEIDAEIEEQDQEQFEEQEQEQHQHGVNNSSVGVISSSSANSSSTNTTEEHESNQPAAAEHNPLAAATQPAARIRRPPYWMQDYVTGTTAAHQNQSAANVTGTITANQHVERNQPAATDQPAARIRRTPS</sequence>